<keyword evidence="3" id="KW-0413">Isomerase</keyword>
<evidence type="ECO:0000256" key="2">
    <source>
        <dbReference type="ARBA" id="ARBA00022694"/>
    </source>
</evidence>
<comment type="similarity">
    <text evidence="1">Belongs to the tRNA pseudouridine synthase TruA family.</text>
</comment>
<accession>A0A9P6M5H9</accession>
<evidence type="ECO:0000313" key="10">
    <source>
        <dbReference type="Proteomes" id="UP000738359"/>
    </source>
</evidence>
<dbReference type="InterPro" id="IPR020103">
    <property type="entry name" value="PsdUridine_synth_cat_dom_sf"/>
</dbReference>
<feature type="compositionally biased region" description="Low complexity" evidence="7">
    <location>
        <begin position="21"/>
        <end position="35"/>
    </location>
</feature>
<comment type="caution">
    <text evidence="9">The sequence shown here is derived from an EMBL/GenBank/DDBJ whole genome shotgun (WGS) entry which is preliminary data.</text>
</comment>
<dbReference type="GO" id="GO:0031119">
    <property type="term" value="P:tRNA pseudouridine synthesis"/>
    <property type="evidence" value="ECO:0007669"/>
    <property type="project" value="InterPro"/>
</dbReference>
<reference evidence="9" key="1">
    <citation type="journal article" date="2020" name="Fungal Divers.">
        <title>Resolving the Mortierellaceae phylogeny through synthesis of multi-gene phylogenetics and phylogenomics.</title>
        <authorList>
            <person name="Vandepol N."/>
            <person name="Liber J."/>
            <person name="Desiro A."/>
            <person name="Na H."/>
            <person name="Kennedy M."/>
            <person name="Barry K."/>
            <person name="Grigoriev I.V."/>
            <person name="Miller A.N."/>
            <person name="O'Donnell K."/>
            <person name="Stajich J.E."/>
            <person name="Bonito G."/>
        </authorList>
    </citation>
    <scope>NUCLEOTIDE SEQUENCE</scope>
    <source>
        <strain evidence="9">CK1249</strain>
    </source>
</reference>
<dbReference type="Gene3D" id="3.30.70.580">
    <property type="entry name" value="Pseudouridine synthase I, catalytic domain, N-terminal subdomain"/>
    <property type="match status" value="1"/>
</dbReference>
<keyword evidence="2" id="KW-0819">tRNA processing</keyword>
<dbReference type="GO" id="GO:0009982">
    <property type="term" value="F:pseudouridine synthase activity"/>
    <property type="evidence" value="ECO:0007669"/>
    <property type="project" value="InterPro"/>
</dbReference>
<dbReference type="OrthoDB" id="10256309at2759"/>
<dbReference type="GO" id="GO:0003723">
    <property type="term" value="F:RNA binding"/>
    <property type="evidence" value="ECO:0007669"/>
    <property type="project" value="InterPro"/>
</dbReference>
<evidence type="ECO:0000256" key="4">
    <source>
        <dbReference type="ARBA" id="ARBA00036943"/>
    </source>
</evidence>
<dbReference type="Gene3D" id="3.30.70.660">
    <property type="entry name" value="Pseudouridine synthase I, catalytic domain, C-terminal subdomain"/>
    <property type="match status" value="1"/>
</dbReference>
<evidence type="ECO:0000256" key="5">
    <source>
        <dbReference type="PIRSR" id="PIRSR641708-1"/>
    </source>
</evidence>
<sequence length="522" mass="57832">MASPASDANSATAVTKRELETAAPAPAVPETTATADSMAAEVPAPGEDSATGESAAKKQRVKIEKEDTSSYMGTQRSKVRGNIRGADKYKGKRKDPWGPGSRNAEDAAKAAVATSESTNDADANADNDGEKEAKIPKRKVALLMGYCGTGYQGMQVNPNAKTIEGELFKAMVQAGAVSKDNADDIKKVSMMRSARTDKGVHAAGNVVSLKMIVDVDDIIGKVNACLPEQIRLFGYVRTMNSFNAKVLCDSRIYEYLLPTYVFLPRPAVPERTEAPATTVLREDAPEGSMAWDQNVHISTPEEMAEKRKYRIDEATLAKVREGFASYCGTKNFHNFTIGKNFKEKTCQRFIMTFDVSDPKMIQGTEWLSLKVHGQSFMLHQIRKMVGLIIMMIRTDTPQKLIPETFKANKINIPKAPSLGLLLERPMFKTYNRKVAATHQPLDFEPYEKEMDAFKEKYIYEGIIHEELTFNRFDEYLQILDGHAEKYNFGYLNKEGIIPEDAIIKRGDTLEVAESDAESDASS</sequence>
<dbReference type="GO" id="GO:1990481">
    <property type="term" value="P:mRNA pseudouridine synthesis"/>
    <property type="evidence" value="ECO:0007669"/>
    <property type="project" value="TreeGrafter"/>
</dbReference>
<evidence type="ECO:0000313" key="9">
    <source>
        <dbReference type="EMBL" id="KAF9966569.1"/>
    </source>
</evidence>
<feature type="binding site" evidence="6">
    <location>
        <position position="253"/>
    </location>
    <ligand>
        <name>substrate</name>
    </ligand>
</feature>
<dbReference type="Pfam" id="PF01416">
    <property type="entry name" value="PseudoU_synth_1"/>
    <property type="match status" value="1"/>
</dbReference>
<dbReference type="FunFam" id="3.30.70.580:FF:000002">
    <property type="entry name" value="tRNA pseudouridine synthase"/>
    <property type="match status" value="1"/>
</dbReference>
<feature type="region of interest" description="Disordered" evidence="7">
    <location>
        <begin position="1"/>
        <end position="133"/>
    </location>
</feature>
<dbReference type="NCBIfam" id="TIGR00071">
    <property type="entry name" value="hisT_truA"/>
    <property type="match status" value="1"/>
</dbReference>
<dbReference type="PANTHER" id="PTHR11142:SF4">
    <property type="entry name" value="PSEUDOURIDYLATE SYNTHASE 1 HOMOLOG"/>
    <property type="match status" value="1"/>
</dbReference>
<dbReference type="InterPro" id="IPR020095">
    <property type="entry name" value="PsdUridine_synth_TruA_C"/>
</dbReference>
<evidence type="ECO:0000256" key="1">
    <source>
        <dbReference type="ARBA" id="ARBA00009375"/>
    </source>
</evidence>
<evidence type="ECO:0000256" key="3">
    <source>
        <dbReference type="ARBA" id="ARBA00023235"/>
    </source>
</evidence>
<keyword evidence="10" id="KW-1185">Reference proteome</keyword>
<evidence type="ECO:0000256" key="6">
    <source>
        <dbReference type="PIRSR" id="PIRSR641708-2"/>
    </source>
</evidence>
<dbReference type="InterPro" id="IPR041708">
    <property type="entry name" value="PUS1/PUS2-like"/>
</dbReference>
<dbReference type="AlphaFoldDB" id="A0A9P6M5H9"/>
<name>A0A9P6M5H9_MORAP</name>
<evidence type="ECO:0000256" key="7">
    <source>
        <dbReference type="SAM" id="MobiDB-lite"/>
    </source>
</evidence>
<proteinExistence type="inferred from homology"/>
<comment type="catalytic activity">
    <reaction evidence="4">
        <text>a uridine in tRNA = a pseudouridine in tRNA</text>
        <dbReference type="Rhea" id="RHEA:54572"/>
        <dbReference type="Rhea" id="RHEA-COMP:13339"/>
        <dbReference type="Rhea" id="RHEA-COMP:13934"/>
        <dbReference type="ChEBI" id="CHEBI:65314"/>
        <dbReference type="ChEBI" id="CHEBI:65315"/>
    </reaction>
</comment>
<dbReference type="CDD" id="cd02568">
    <property type="entry name" value="PseudoU_synth_PUS1_PUS2"/>
    <property type="match status" value="1"/>
</dbReference>
<feature type="domain" description="Pseudouridine synthase I TruA alpha/beta" evidence="8">
    <location>
        <begin position="324"/>
        <end position="427"/>
    </location>
</feature>
<dbReference type="EMBL" id="JAAAHY010000145">
    <property type="protein sequence ID" value="KAF9966569.1"/>
    <property type="molecule type" value="Genomic_DNA"/>
</dbReference>
<dbReference type="GO" id="GO:0005634">
    <property type="term" value="C:nucleus"/>
    <property type="evidence" value="ECO:0007669"/>
    <property type="project" value="TreeGrafter"/>
</dbReference>
<dbReference type="InterPro" id="IPR020094">
    <property type="entry name" value="TruA/RsuA/RluB/E/F_N"/>
</dbReference>
<dbReference type="PANTHER" id="PTHR11142">
    <property type="entry name" value="PSEUDOURIDYLATE SYNTHASE"/>
    <property type="match status" value="1"/>
</dbReference>
<dbReference type="InterPro" id="IPR020097">
    <property type="entry name" value="PsdUridine_synth_TruA_a/b_dom"/>
</dbReference>
<feature type="compositionally biased region" description="Polar residues" evidence="7">
    <location>
        <begin position="1"/>
        <end position="13"/>
    </location>
</feature>
<dbReference type="InterPro" id="IPR001406">
    <property type="entry name" value="PsdUridine_synth_TruA"/>
</dbReference>
<protein>
    <submittedName>
        <fullName evidence="9">tRNA pseudouridine synthase 1</fullName>
    </submittedName>
</protein>
<organism evidence="9 10">
    <name type="scientific">Mortierella alpina</name>
    <name type="common">Oleaginous fungus</name>
    <name type="synonym">Mortierella renispora</name>
    <dbReference type="NCBI Taxonomy" id="64518"/>
    <lineage>
        <taxon>Eukaryota</taxon>
        <taxon>Fungi</taxon>
        <taxon>Fungi incertae sedis</taxon>
        <taxon>Mucoromycota</taxon>
        <taxon>Mortierellomycotina</taxon>
        <taxon>Mortierellomycetes</taxon>
        <taxon>Mortierellales</taxon>
        <taxon>Mortierellaceae</taxon>
        <taxon>Mortierella</taxon>
    </lineage>
</organism>
<dbReference type="SUPFAM" id="SSF55120">
    <property type="entry name" value="Pseudouridine synthase"/>
    <property type="match status" value="1"/>
</dbReference>
<gene>
    <name evidence="9" type="primary">PUS1</name>
    <name evidence="9" type="ORF">BGZ70_001930</name>
</gene>
<evidence type="ECO:0000259" key="8">
    <source>
        <dbReference type="Pfam" id="PF01416"/>
    </source>
</evidence>
<feature type="active site" description="Nucleophile" evidence="5">
    <location>
        <position position="197"/>
    </location>
</feature>
<dbReference type="Proteomes" id="UP000738359">
    <property type="component" value="Unassembled WGS sequence"/>
</dbReference>